<accession>A0A0D2DZF8</accession>
<proteinExistence type="predicted"/>
<name>A0A0D2DZF8_9EURO</name>
<keyword evidence="2" id="KW-1185">Reference proteome</keyword>
<protein>
    <submittedName>
        <fullName evidence="1">Uncharacterized protein</fullName>
    </submittedName>
</protein>
<evidence type="ECO:0000313" key="2">
    <source>
        <dbReference type="Proteomes" id="UP000054266"/>
    </source>
</evidence>
<dbReference type="EMBL" id="KN846959">
    <property type="protein sequence ID" value="KIW67492.1"/>
    <property type="molecule type" value="Genomic_DNA"/>
</dbReference>
<reference evidence="1 2" key="1">
    <citation type="submission" date="2015-01" db="EMBL/GenBank/DDBJ databases">
        <title>The Genome Sequence of Capronia semiimmersa CBS27337.</title>
        <authorList>
            <consortium name="The Broad Institute Genomics Platform"/>
            <person name="Cuomo C."/>
            <person name="de Hoog S."/>
            <person name="Gorbushina A."/>
            <person name="Stielow B."/>
            <person name="Teixiera M."/>
            <person name="Abouelleil A."/>
            <person name="Chapman S.B."/>
            <person name="Priest M."/>
            <person name="Young S.K."/>
            <person name="Wortman J."/>
            <person name="Nusbaum C."/>
            <person name="Birren B."/>
        </authorList>
    </citation>
    <scope>NUCLEOTIDE SEQUENCE [LARGE SCALE GENOMIC DNA]</scope>
    <source>
        <strain evidence="1 2">CBS 27337</strain>
    </source>
</reference>
<organism evidence="1 2">
    <name type="scientific">Phialophora macrospora</name>
    <dbReference type="NCBI Taxonomy" id="1851006"/>
    <lineage>
        <taxon>Eukaryota</taxon>
        <taxon>Fungi</taxon>
        <taxon>Dikarya</taxon>
        <taxon>Ascomycota</taxon>
        <taxon>Pezizomycotina</taxon>
        <taxon>Eurotiomycetes</taxon>
        <taxon>Chaetothyriomycetidae</taxon>
        <taxon>Chaetothyriales</taxon>
        <taxon>Herpotrichiellaceae</taxon>
        <taxon>Phialophora</taxon>
    </lineage>
</organism>
<dbReference type="HOGENOM" id="CLU_1906493_0_0_1"/>
<dbReference type="AlphaFoldDB" id="A0A0D2DZF8"/>
<sequence>MRTAKLPSKRSRRSGSSVWRPDLRARWRAGAFRGRTARPDRGSHVWREHGYGRERICKSDYRGSRIVGLPLRSRRQIHRREDWRRVRVPRHQRKYVLRRLNPATRRLGSQADRGRNWKCSGMLCRFLPALWSR</sequence>
<dbReference type="Proteomes" id="UP000054266">
    <property type="component" value="Unassembled WGS sequence"/>
</dbReference>
<evidence type="ECO:0000313" key="1">
    <source>
        <dbReference type="EMBL" id="KIW67492.1"/>
    </source>
</evidence>
<gene>
    <name evidence="1" type="ORF">PV04_06736</name>
</gene>